<sequence length="42" mass="4809">MGERLVCIICIEYIYCSSTNRPARGENALPAYILLKIYRIGM</sequence>
<evidence type="ECO:0000313" key="2">
    <source>
        <dbReference type="Proteomes" id="UP000020529"/>
    </source>
</evidence>
<organism evidence="1 2">
    <name type="scientific">Bacteroides fragilis str. 3988T(B)14</name>
    <dbReference type="NCBI Taxonomy" id="1339315"/>
    <lineage>
        <taxon>Bacteria</taxon>
        <taxon>Pseudomonadati</taxon>
        <taxon>Bacteroidota</taxon>
        <taxon>Bacteroidia</taxon>
        <taxon>Bacteroidales</taxon>
        <taxon>Bacteroidaceae</taxon>
        <taxon>Bacteroides</taxon>
    </lineage>
</organism>
<evidence type="ECO:0000313" key="1">
    <source>
        <dbReference type="EMBL" id="EXY73331.1"/>
    </source>
</evidence>
<name>A0A015TRQ5_BACFG</name>
<dbReference type="AlphaFoldDB" id="A0A015TRQ5"/>
<accession>A0A015TRQ5</accession>
<reference evidence="1 2" key="1">
    <citation type="submission" date="2014-02" db="EMBL/GenBank/DDBJ databases">
        <authorList>
            <person name="Sears C."/>
            <person name="Carroll K."/>
            <person name="Sack B.R."/>
            <person name="Qadri F."/>
            <person name="Myers L.L."/>
            <person name="Chung G.-T."/>
            <person name="Escheverria P."/>
            <person name="Fraser C.M."/>
            <person name="Sadzewicz L."/>
            <person name="Shefchek K.A."/>
            <person name="Tallon L."/>
            <person name="Das S.P."/>
            <person name="Daugherty S."/>
            <person name="Mongodin E.F."/>
        </authorList>
    </citation>
    <scope>NUCLEOTIDE SEQUENCE [LARGE SCALE GENOMIC DNA]</scope>
    <source>
        <strain evidence="2">3988T(B)14</strain>
    </source>
</reference>
<proteinExistence type="predicted"/>
<dbReference type="Proteomes" id="UP000020529">
    <property type="component" value="Unassembled WGS sequence"/>
</dbReference>
<protein>
    <submittedName>
        <fullName evidence="1">Uncharacterized protein</fullName>
    </submittedName>
</protein>
<comment type="caution">
    <text evidence="1">The sequence shown here is derived from an EMBL/GenBank/DDBJ whole genome shotgun (WGS) entry which is preliminary data.</text>
</comment>
<gene>
    <name evidence="1" type="ORF">M124_2906</name>
</gene>
<dbReference type="EMBL" id="JGCY01000367">
    <property type="protein sequence ID" value="EXY73331.1"/>
    <property type="molecule type" value="Genomic_DNA"/>
</dbReference>